<evidence type="ECO:0000259" key="6">
    <source>
        <dbReference type="PROSITE" id="PS50045"/>
    </source>
</evidence>
<dbReference type="Gene3D" id="1.10.8.60">
    <property type="match status" value="1"/>
</dbReference>
<dbReference type="Pfam" id="PF00158">
    <property type="entry name" value="Sigma54_activat"/>
    <property type="match status" value="1"/>
</dbReference>
<dbReference type="PROSITE" id="PS00676">
    <property type="entry name" value="SIGMA54_INTERACT_2"/>
    <property type="match status" value="1"/>
</dbReference>
<keyword evidence="2" id="KW-0067">ATP-binding</keyword>
<dbReference type="PANTHER" id="PTHR32071:SF120">
    <property type="entry name" value="TRANSCRIPTIONAL REGULATOR-RELATED"/>
    <property type="match status" value="1"/>
</dbReference>
<dbReference type="InterPro" id="IPR027417">
    <property type="entry name" value="P-loop_NTPase"/>
</dbReference>
<dbReference type="PROSITE" id="PS00688">
    <property type="entry name" value="SIGMA54_INTERACT_3"/>
    <property type="match status" value="1"/>
</dbReference>
<dbReference type="RefSeq" id="WP_301810853.1">
    <property type="nucleotide sequence ID" value="NZ_JAUJZH010000010.1"/>
</dbReference>
<keyword evidence="4" id="KW-0238">DNA-binding</keyword>
<dbReference type="CDD" id="cd00009">
    <property type="entry name" value="AAA"/>
    <property type="match status" value="1"/>
</dbReference>
<dbReference type="InterPro" id="IPR009057">
    <property type="entry name" value="Homeodomain-like_sf"/>
</dbReference>
<sequence>MQQPGSILCVTLGGHSMRVAEQLLGRGWDLAQANDLAAAGRLQAHRSFMLGLLVVGAESTVPETAVEACIGASGGSEWVAVCEPQALESPAFRDLVLGSFFDHLLMPFHLNELELVLGHATQRAILRQRHDAARRHAVDALGMVGQGPAITRLREQIRKVAATEAPVLIGGESGSGKELAARAIHQCSHRSAGSFVAVNCGAISPSLIQSELFGHERGAFTGASSERRGLIEAASGGTIFLDEIGDLPIELQTNLLRFLQEKTISRVGGVRNIHVDVRVVAASHVDLAEAVAVGQFREDLFYRLNVLSIDVAPLRRRMEDVPILAEYFFQRCVAKSRTRVRGFSRQALAAMLAHAWPGNVRELFNRVQRAVVMTDRRLIGPADLGLQAVENVAGMGLDVARTAAERDVICLTLTRVGRNITHAARELGVSRMTLYRLMEKHGIALESESRLHVAPVWPEPAPVIRPTPSPRVGDPLEAMMNAPSAGFHADWAGAGKPAGRA</sequence>
<keyword evidence="1" id="KW-0547">Nucleotide-binding</keyword>
<dbReference type="Gene3D" id="3.40.50.300">
    <property type="entry name" value="P-loop containing nucleotide triphosphate hydrolases"/>
    <property type="match status" value="1"/>
</dbReference>
<dbReference type="Gene3D" id="1.10.10.60">
    <property type="entry name" value="Homeodomain-like"/>
    <property type="match status" value="1"/>
</dbReference>
<evidence type="ECO:0000256" key="1">
    <source>
        <dbReference type="ARBA" id="ARBA00022741"/>
    </source>
</evidence>
<dbReference type="SUPFAM" id="SSF46689">
    <property type="entry name" value="Homeodomain-like"/>
    <property type="match status" value="1"/>
</dbReference>
<dbReference type="PRINTS" id="PR01590">
    <property type="entry name" value="HTHFIS"/>
</dbReference>
<dbReference type="InterPro" id="IPR003593">
    <property type="entry name" value="AAA+_ATPase"/>
</dbReference>
<reference evidence="7" key="1">
    <citation type="submission" date="2023-06" db="EMBL/GenBank/DDBJ databases">
        <authorList>
            <person name="Jiang Y."/>
            <person name="Liu Q."/>
        </authorList>
    </citation>
    <scope>NUCLEOTIDE SEQUENCE</scope>
    <source>
        <strain evidence="7">CGMCC 1.12090</strain>
    </source>
</reference>
<dbReference type="Pfam" id="PF25601">
    <property type="entry name" value="AAA_lid_14"/>
    <property type="match status" value="1"/>
</dbReference>
<dbReference type="SUPFAM" id="SSF52540">
    <property type="entry name" value="P-loop containing nucleoside triphosphate hydrolases"/>
    <property type="match status" value="1"/>
</dbReference>
<keyword evidence="8" id="KW-1185">Reference proteome</keyword>
<feature type="domain" description="Sigma-54 factor interaction" evidence="6">
    <location>
        <begin position="143"/>
        <end position="372"/>
    </location>
</feature>
<dbReference type="InterPro" id="IPR025943">
    <property type="entry name" value="Sigma_54_int_dom_ATP-bd_2"/>
</dbReference>
<evidence type="ECO:0000256" key="3">
    <source>
        <dbReference type="ARBA" id="ARBA00023015"/>
    </source>
</evidence>
<dbReference type="PANTHER" id="PTHR32071">
    <property type="entry name" value="TRANSCRIPTIONAL REGULATORY PROTEIN"/>
    <property type="match status" value="1"/>
</dbReference>
<dbReference type="InterPro" id="IPR045343">
    <property type="entry name" value="VpsR"/>
</dbReference>
<evidence type="ECO:0000313" key="8">
    <source>
        <dbReference type="Proteomes" id="UP001169027"/>
    </source>
</evidence>
<accession>A0ABT8S4J8</accession>
<evidence type="ECO:0000256" key="5">
    <source>
        <dbReference type="ARBA" id="ARBA00023163"/>
    </source>
</evidence>
<comment type="caution">
    <text evidence="7">The sequence shown here is derived from an EMBL/GenBank/DDBJ whole genome shotgun (WGS) entry which is preliminary data.</text>
</comment>
<dbReference type="SMART" id="SM00382">
    <property type="entry name" value="AAA"/>
    <property type="match status" value="1"/>
</dbReference>
<evidence type="ECO:0000256" key="4">
    <source>
        <dbReference type="ARBA" id="ARBA00023125"/>
    </source>
</evidence>
<evidence type="ECO:0000313" key="7">
    <source>
        <dbReference type="EMBL" id="MDO1533844.1"/>
    </source>
</evidence>
<dbReference type="InterPro" id="IPR002197">
    <property type="entry name" value="HTH_Fis"/>
</dbReference>
<dbReference type="Pfam" id="PF20161">
    <property type="entry name" value="VpsR"/>
    <property type="match status" value="1"/>
</dbReference>
<proteinExistence type="predicted"/>
<dbReference type="Pfam" id="PF02954">
    <property type="entry name" value="HTH_8"/>
    <property type="match status" value="1"/>
</dbReference>
<organism evidence="7 8">
    <name type="scientific">Variovorax ginsengisoli</name>
    <dbReference type="NCBI Taxonomy" id="363844"/>
    <lineage>
        <taxon>Bacteria</taxon>
        <taxon>Pseudomonadati</taxon>
        <taxon>Pseudomonadota</taxon>
        <taxon>Betaproteobacteria</taxon>
        <taxon>Burkholderiales</taxon>
        <taxon>Comamonadaceae</taxon>
        <taxon>Variovorax</taxon>
    </lineage>
</organism>
<keyword evidence="3" id="KW-0805">Transcription regulation</keyword>
<name>A0ABT8S4J8_9BURK</name>
<dbReference type="EMBL" id="JAUKVY010000010">
    <property type="protein sequence ID" value="MDO1533844.1"/>
    <property type="molecule type" value="Genomic_DNA"/>
</dbReference>
<keyword evidence="5" id="KW-0804">Transcription</keyword>
<protein>
    <submittedName>
        <fullName evidence="7">Sigma-54 dependent transcriptional regulator</fullName>
    </submittedName>
</protein>
<dbReference type="PROSITE" id="PS50045">
    <property type="entry name" value="SIGMA54_INTERACT_4"/>
    <property type="match status" value="1"/>
</dbReference>
<dbReference type="InterPro" id="IPR058031">
    <property type="entry name" value="AAA_lid_NorR"/>
</dbReference>
<dbReference type="Proteomes" id="UP001169027">
    <property type="component" value="Unassembled WGS sequence"/>
</dbReference>
<gene>
    <name evidence="7" type="ORF">Q2T77_16245</name>
</gene>
<dbReference type="InterPro" id="IPR002078">
    <property type="entry name" value="Sigma_54_int"/>
</dbReference>
<dbReference type="InterPro" id="IPR025944">
    <property type="entry name" value="Sigma_54_int_dom_CS"/>
</dbReference>
<evidence type="ECO:0000256" key="2">
    <source>
        <dbReference type="ARBA" id="ARBA00022840"/>
    </source>
</evidence>